<dbReference type="Gene3D" id="3.20.20.60">
    <property type="entry name" value="Phosphoenolpyruvate-binding domains"/>
    <property type="match status" value="1"/>
</dbReference>
<keyword evidence="3" id="KW-0479">Metal-binding</keyword>
<evidence type="ECO:0000256" key="4">
    <source>
        <dbReference type="ARBA" id="ARBA00023239"/>
    </source>
</evidence>
<dbReference type="EMBL" id="QOHR01000004">
    <property type="protein sequence ID" value="REC57947.1"/>
    <property type="molecule type" value="Genomic_DNA"/>
</dbReference>
<evidence type="ECO:0000256" key="7">
    <source>
        <dbReference type="ARBA" id="ARBA00068169"/>
    </source>
</evidence>
<protein>
    <recommendedName>
        <fullName evidence="7">Hydroxypyruvate/pyruvate aldolase</fullName>
    </recommendedName>
</protein>
<dbReference type="OrthoDB" id="9802624at2"/>
<dbReference type="FunFam" id="3.20.20.60:FF:000004">
    <property type="entry name" value="5-keto-4-deoxy-D-glucarate aldolase"/>
    <property type="match status" value="1"/>
</dbReference>
<dbReference type="PANTHER" id="PTHR30502:SF0">
    <property type="entry name" value="PHOSPHOENOLPYRUVATE CARBOXYLASE FAMILY PROTEIN"/>
    <property type="match status" value="1"/>
</dbReference>
<dbReference type="InterPro" id="IPR050251">
    <property type="entry name" value="HpcH-HpaI_aldolase"/>
</dbReference>
<dbReference type="PANTHER" id="PTHR30502">
    <property type="entry name" value="2-KETO-3-DEOXY-L-RHAMNONATE ALDOLASE"/>
    <property type="match status" value="1"/>
</dbReference>
<evidence type="ECO:0000259" key="8">
    <source>
        <dbReference type="Pfam" id="PF03328"/>
    </source>
</evidence>
<evidence type="ECO:0000256" key="1">
    <source>
        <dbReference type="ARBA" id="ARBA00001968"/>
    </source>
</evidence>
<gene>
    <name evidence="9" type="ORF">DRV84_05015</name>
</gene>
<evidence type="ECO:0000256" key="3">
    <source>
        <dbReference type="ARBA" id="ARBA00022723"/>
    </source>
</evidence>
<feature type="domain" description="HpcH/HpaI aldolase/citrate lyase" evidence="8">
    <location>
        <begin position="20"/>
        <end position="240"/>
    </location>
</feature>
<dbReference type="InterPro" id="IPR040442">
    <property type="entry name" value="Pyrv_kinase-like_dom_sf"/>
</dbReference>
<sequence>MPAPQNAFKAALARGETLFSCWLGFAHPYPAEVAGHAGFDWLLIDGEHAPNDLPSITAQLQVLEPLPAHPVVRLPMGEDWAIKQVLDAGAQTLLIPLVESAEAARALVRATRYPPEGMRGMGAALARASRFGAIADYATTANAEICLLVQVETRAGLAALDAILGVAGVDGVFIGPADLSADMGYPGRPDAPEVQAAIEDALGRIRAAGKAPGILSDDEAAVERYLACGAQFVAVGVDVAILGAALRARAARWTGRGS</sequence>
<comment type="similarity">
    <text evidence="2">Belongs to the HpcH/HpaI aldolase family.</text>
</comment>
<proteinExistence type="inferred from homology"/>
<accession>A0A3D9BWQ3</accession>
<dbReference type="InterPro" id="IPR015813">
    <property type="entry name" value="Pyrv/PenolPyrv_kinase-like_dom"/>
</dbReference>
<keyword evidence="10" id="KW-1185">Reference proteome</keyword>
<evidence type="ECO:0000256" key="5">
    <source>
        <dbReference type="ARBA" id="ARBA00023317"/>
    </source>
</evidence>
<comment type="caution">
    <text evidence="9">The sequence shown here is derived from an EMBL/GenBank/DDBJ whole genome shotgun (WGS) entry which is preliminary data.</text>
</comment>
<comment type="cofactor">
    <cofactor evidence="1">
        <name>a divalent metal cation</name>
        <dbReference type="ChEBI" id="CHEBI:60240"/>
    </cofactor>
</comment>
<dbReference type="RefSeq" id="WP_115978784.1">
    <property type="nucleotide sequence ID" value="NZ_QOHR01000004.1"/>
</dbReference>
<evidence type="ECO:0000313" key="10">
    <source>
        <dbReference type="Proteomes" id="UP000257131"/>
    </source>
</evidence>
<dbReference type="GO" id="GO:0046872">
    <property type="term" value="F:metal ion binding"/>
    <property type="evidence" value="ECO:0007669"/>
    <property type="project" value="UniProtKB-KW"/>
</dbReference>
<comment type="catalytic activity">
    <reaction evidence="6">
        <text>D-glyceraldehyde + pyruvate = 2-dehydro-3-deoxy-L-galactonate</text>
        <dbReference type="Rhea" id="RHEA:80055"/>
        <dbReference type="ChEBI" id="CHEBI:15361"/>
        <dbReference type="ChEBI" id="CHEBI:17378"/>
        <dbReference type="ChEBI" id="CHEBI:75545"/>
    </reaction>
</comment>
<dbReference type="GO" id="GO:0005737">
    <property type="term" value="C:cytoplasm"/>
    <property type="evidence" value="ECO:0007669"/>
    <property type="project" value="UniProtKB-ARBA"/>
</dbReference>
<dbReference type="AlphaFoldDB" id="A0A3D9BWQ3"/>
<dbReference type="InterPro" id="IPR005000">
    <property type="entry name" value="Aldolase/citrate-lyase_domain"/>
</dbReference>
<dbReference type="Pfam" id="PF03328">
    <property type="entry name" value="HpcH_HpaI"/>
    <property type="match status" value="1"/>
</dbReference>
<reference evidence="9 10" key="1">
    <citation type="journal article" date="2017" name="Int. J. Syst. Evol. Microbiol.">
        <title>Rhodosalinus sediminis gen. nov., sp. nov., isolated from marine saltern.</title>
        <authorList>
            <person name="Guo L.Y."/>
            <person name="Ling S.K."/>
            <person name="Li C.M."/>
            <person name="Chen G.J."/>
            <person name="Du Z.J."/>
        </authorList>
    </citation>
    <scope>NUCLEOTIDE SEQUENCE [LARGE SCALE GENOMIC DNA]</scope>
    <source>
        <strain evidence="9 10">WDN1C137</strain>
    </source>
</reference>
<dbReference type="GO" id="GO:0016832">
    <property type="term" value="F:aldehyde-lyase activity"/>
    <property type="evidence" value="ECO:0007669"/>
    <property type="project" value="UniProtKB-ARBA"/>
</dbReference>
<dbReference type="Proteomes" id="UP000257131">
    <property type="component" value="Unassembled WGS sequence"/>
</dbReference>
<evidence type="ECO:0000313" key="9">
    <source>
        <dbReference type="EMBL" id="REC57947.1"/>
    </source>
</evidence>
<dbReference type="SUPFAM" id="SSF51621">
    <property type="entry name" value="Phosphoenolpyruvate/pyruvate domain"/>
    <property type="match status" value="1"/>
</dbReference>
<keyword evidence="5" id="KW-0670">Pyruvate</keyword>
<evidence type="ECO:0000256" key="6">
    <source>
        <dbReference type="ARBA" id="ARBA00045074"/>
    </source>
</evidence>
<organism evidence="9 10">
    <name type="scientific">Rhodosalinus sediminis</name>
    <dbReference type="NCBI Taxonomy" id="1940533"/>
    <lineage>
        <taxon>Bacteria</taxon>
        <taxon>Pseudomonadati</taxon>
        <taxon>Pseudomonadota</taxon>
        <taxon>Alphaproteobacteria</taxon>
        <taxon>Rhodobacterales</taxon>
        <taxon>Paracoccaceae</taxon>
        <taxon>Rhodosalinus</taxon>
    </lineage>
</organism>
<keyword evidence="4" id="KW-0456">Lyase</keyword>
<evidence type="ECO:0000256" key="2">
    <source>
        <dbReference type="ARBA" id="ARBA00005568"/>
    </source>
</evidence>
<name>A0A3D9BWQ3_9RHOB</name>